<comment type="caution">
    <text evidence="1">The sequence shown here is derived from an EMBL/GenBank/DDBJ whole genome shotgun (WGS) entry which is preliminary data.</text>
</comment>
<accession>A0A0G0C8U2</accession>
<evidence type="ECO:0000313" key="1">
    <source>
        <dbReference type="EMBL" id="KKP77613.1"/>
    </source>
</evidence>
<dbReference type="AlphaFoldDB" id="A0A0G0C8U2"/>
<reference evidence="1 2" key="1">
    <citation type="journal article" date="2015" name="Nature">
        <title>rRNA introns, odd ribosomes, and small enigmatic genomes across a large radiation of phyla.</title>
        <authorList>
            <person name="Brown C.T."/>
            <person name="Hug L.A."/>
            <person name="Thomas B.C."/>
            <person name="Sharon I."/>
            <person name="Castelle C.J."/>
            <person name="Singh A."/>
            <person name="Wilkins M.J."/>
            <person name="Williams K.H."/>
            <person name="Banfield J.F."/>
        </authorList>
    </citation>
    <scope>NUCLEOTIDE SEQUENCE [LARGE SCALE GENOMIC DNA]</scope>
</reference>
<sequence>MTGEPQEPDNQLITLENDPIYYEGITPEELLEGIDNSEQPRPRTAFFNNFPLRVIDPAYLEPPREQDFQKDLQPIKEEAVKIYLLEGVSAEKSLQKLTLSKEDYLLLSYMYIKMREKGYPRYDTEKPSLVR</sequence>
<name>A0A0G0C8U2_9BACT</name>
<gene>
    <name evidence="1" type="ORF">UR73_C0016G0004</name>
</gene>
<dbReference type="EMBL" id="LBQH01000016">
    <property type="protein sequence ID" value="KKP77613.1"/>
    <property type="molecule type" value="Genomic_DNA"/>
</dbReference>
<protein>
    <submittedName>
        <fullName evidence="1">Uncharacterized protein</fullName>
    </submittedName>
</protein>
<dbReference type="Proteomes" id="UP000034816">
    <property type="component" value="Unassembled WGS sequence"/>
</dbReference>
<evidence type="ECO:0000313" key="2">
    <source>
        <dbReference type="Proteomes" id="UP000034816"/>
    </source>
</evidence>
<organism evidence="1 2">
    <name type="scientific">candidate division WS6 bacterium GW2011_GWF1_35_23</name>
    <dbReference type="NCBI Taxonomy" id="1619097"/>
    <lineage>
        <taxon>Bacteria</taxon>
        <taxon>Candidatus Dojkabacteria</taxon>
    </lineage>
</organism>
<proteinExistence type="predicted"/>